<keyword evidence="2 3" id="KW-0732">Signal</keyword>
<comment type="caution">
    <text evidence="5">The sequence shown here is derived from an EMBL/GenBank/DDBJ whole genome shotgun (WGS) entry which is preliminary data.</text>
</comment>
<name>E7N2A5_9FIRM</name>
<dbReference type="InterPro" id="IPR049784">
    <property type="entry name" value="ChvE-like"/>
</dbReference>
<evidence type="ECO:0000313" key="5">
    <source>
        <dbReference type="EMBL" id="EFW29668.1"/>
    </source>
</evidence>
<accession>E7N2A5</accession>
<evidence type="ECO:0000256" key="3">
    <source>
        <dbReference type="SAM" id="SignalP"/>
    </source>
</evidence>
<evidence type="ECO:0000256" key="2">
    <source>
        <dbReference type="ARBA" id="ARBA00022729"/>
    </source>
</evidence>
<dbReference type="CDD" id="cd19994">
    <property type="entry name" value="PBP1_ChvE"/>
    <property type="match status" value="1"/>
</dbReference>
<organism evidence="5 6">
    <name type="scientific">Selenomonas artemidis F0399</name>
    <dbReference type="NCBI Taxonomy" id="749551"/>
    <lineage>
        <taxon>Bacteria</taxon>
        <taxon>Bacillati</taxon>
        <taxon>Bacillota</taxon>
        <taxon>Negativicutes</taxon>
        <taxon>Selenomonadales</taxon>
        <taxon>Selenomonadaceae</taxon>
        <taxon>Selenomonas</taxon>
    </lineage>
</organism>
<dbReference type="GO" id="GO:0030288">
    <property type="term" value="C:outer membrane-bounded periplasmic space"/>
    <property type="evidence" value="ECO:0007669"/>
    <property type="project" value="TreeGrafter"/>
</dbReference>
<dbReference type="STRING" id="749551.HMPREF9555_01116"/>
<feature type="signal peptide" evidence="3">
    <location>
        <begin position="1"/>
        <end position="20"/>
    </location>
</feature>
<dbReference type="NCBIfam" id="NF040907">
    <property type="entry name" value="ChvE"/>
    <property type="match status" value="1"/>
</dbReference>
<dbReference type="GO" id="GO:0030246">
    <property type="term" value="F:carbohydrate binding"/>
    <property type="evidence" value="ECO:0007669"/>
    <property type="project" value="TreeGrafter"/>
</dbReference>
<dbReference type="InterPro" id="IPR050555">
    <property type="entry name" value="Bact_Solute-Bind_Prot2"/>
</dbReference>
<sequence length="365" mass="39417">MRMKKLLACGLALVTAAFFAGCGSSNGSSGASDAGKGIKVGVSMPTKSLQRWNQDGANMEKKLREKGYDVDLQFAENKVETQVSQIENMITKGCKVVVVGSIDGSALSSVLNEAKDAGVAVIAYDRLIMNTDAVNYYATFDNYLVGKIQGQYIADKLGLAEGKGPFNLEISTGPMDDNNVNFFFGGAMDVLKPYIEKGQLVVRSGQMTREQCATPNWDEAKAQERMDNILTTYYTGANVDAVLCSNDSVSLGVQSALKSAGYNTASKKMPVITGQDANLPNVKAIIAGEQSMSVFKDTRALADEVVKMVEAVLNKQEPEVNNTKDYDNGVKIVPSYLLEPKFVDASNYKALLIDSGYYTEAELQK</sequence>
<dbReference type="PANTHER" id="PTHR30036:SF1">
    <property type="entry name" value="D-XYLOSE-BINDING PERIPLASMIC PROTEIN"/>
    <property type="match status" value="1"/>
</dbReference>
<protein>
    <recommendedName>
        <fullName evidence="4">Periplasmic binding protein domain-containing protein</fullName>
    </recommendedName>
</protein>
<evidence type="ECO:0000256" key="1">
    <source>
        <dbReference type="ARBA" id="ARBA00004196"/>
    </source>
</evidence>
<dbReference type="Proteomes" id="UP000004633">
    <property type="component" value="Unassembled WGS sequence"/>
</dbReference>
<dbReference type="PROSITE" id="PS51257">
    <property type="entry name" value="PROKAR_LIPOPROTEIN"/>
    <property type="match status" value="1"/>
</dbReference>
<dbReference type="EMBL" id="AECV01000017">
    <property type="protein sequence ID" value="EFW29668.1"/>
    <property type="molecule type" value="Genomic_DNA"/>
</dbReference>
<dbReference type="InterPro" id="IPR025997">
    <property type="entry name" value="SBP_2_dom"/>
</dbReference>
<reference evidence="5 6" key="1">
    <citation type="submission" date="2010-08" db="EMBL/GenBank/DDBJ databases">
        <authorList>
            <person name="Weinstock G."/>
            <person name="Sodergren E."/>
            <person name="Clifton S."/>
            <person name="Fulton L."/>
            <person name="Fulton B."/>
            <person name="Courtney L."/>
            <person name="Fronick C."/>
            <person name="Harrison M."/>
            <person name="Strong C."/>
            <person name="Farmer C."/>
            <person name="Delahaunty K."/>
            <person name="Markovic C."/>
            <person name="Hall O."/>
            <person name="Minx P."/>
            <person name="Tomlinson C."/>
            <person name="Mitreva M."/>
            <person name="Hou S."/>
            <person name="Chen J."/>
            <person name="Wollam A."/>
            <person name="Pepin K.H."/>
            <person name="Johnson M."/>
            <person name="Bhonagiri V."/>
            <person name="Zhang X."/>
            <person name="Suruliraj S."/>
            <person name="Warren W."/>
            <person name="Chinwalla A."/>
            <person name="Mardis E.R."/>
            <person name="Wilson R.K."/>
        </authorList>
    </citation>
    <scope>NUCLEOTIDE SEQUENCE [LARGE SCALE GENOMIC DNA]</scope>
    <source>
        <strain evidence="5 6">F0399</strain>
    </source>
</reference>
<dbReference type="AlphaFoldDB" id="E7N2A5"/>
<evidence type="ECO:0000313" key="6">
    <source>
        <dbReference type="Proteomes" id="UP000004633"/>
    </source>
</evidence>
<dbReference type="RefSeq" id="WP_009349781.1">
    <property type="nucleotide sequence ID" value="NZ_GL638136.1"/>
</dbReference>
<comment type="subcellular location">
    <subcellularLocation>
        <location evidence="1">Cell envelope</location>
    </subcellularLocation>
</comment>
<keyword evidence="6" id="KW-1185">Reference proteome</keyword>
<dbReference type="PANTHER" id="PTHR30036">
    <property type="entry name" value="D-XYLOSE-BINDING PERIPLASMIC PROTEIN"/>
    <property type="match status" value="1"/>
</dbReference>
<dbReference type="SUPFAM" id="SSF53822">
    <property type="entry name" value="Periplasmic binding protein-like I"/>
    <property type="match status" value="1"/>
</dbReference>
<dbReference type="Gene3D" id="3.40.50.2300">
    <property type="match status" value="2"/>
</dbReference>
<feature type="chain" id="PRO_5039570465" description="Periplasmic binding protein domain-containing protein" evidence="3">
    <location>
        <begin position="21"/>
        <end position="365"/>
    </location>
</feature>
<gene>
    <name evidence="5" type="ORF">HMPREF9555_01116</name>
</gene>
<dbReference type="Pfam" id="PF13407">
    <property type="entry name" value="Peripla_BP_4"/>
    <property type="match status" value="1"/>
</dbReference>
<dbReference type="InterPro" id="IPR028082">
    <property type="entry name" value="Peripla_BP_I"/>
</dbReference>
<feature type="domain" description="Periplasmic binding protein" evidence="4">
    <location>
        <begin position="40"/>
        <end position="316"/>
    </location>
</feature>
<dbReference type="HOGENOM" id="CLU_037628_13_1_9"/>
<evidence type="ECO:0000259" key="4">
    <source>
        <dbReference type="Pfam" id="PF13407"/>
    </source>
</evidence>
<proteinExistence type="predicted"/>